<gene>
    <name evidence="1" type="ORF">BDN70DRAFT_885742</name>
</gene>
<sequence>MHLNATSTRVGGDSTSQGCVVTFDSSCEGCGSDRVDRTAVTTPNTPSLHAILFCSCNALRCPPLSVDAERASLLSRVEYELRGCAEQHRHYQGRTIYRPYIRLHSISFFLSFSPVWPADLY</sequence>
<evidence type="ECO:0000313" key="2">
    <source>
        <dbReference type="Proteomes" id="UP000807469"/>
    </source>
</evidence>
<keyword evidence="2" id="KW-1185">Reference proteome</keyword>
<dbReference type="EMBL" id="MU155436">
    <property type="protein sequence ID" value="KAF9473517.1"/>
    <property type="molecule type" value="Genomic_DNA"/>
</dbReference>
<dbReference type="AlphaFoldDB" id="A0A9P5YQE8"/>
<accession>A0A9P5YQE8</accession>
<organism evidence="1 2">
    <name type="scientific">Pholiota conissans</name>
    <dbReference type="NCBI Taxonomy" id="109636"/>
    <lineage>
        <taxon>Eukaryota</taxon>
        <taxon>Fungi</taxon>
        <taxon>Dikarya</taxon>
        <taxon>Basidiomycota</taxon>
        <taxon>Agaricomycotina</taxon>
        <taxon>Agaricomycetes</taxon>
        <taxon>Agaricomycetidae</taxon>
        <taxon>Agaricales</taxon>
        <taxon>Agaricineae</taxon>
        <taxon>Strophariaceae</taxon>
        <taxon>Pholiota</taxon>
    </lineage>
</organism>
<comment type="caution">
    <text evidence="1">The sequence shown here is derived from an EMBL/GenBank/DDBJ whole genome shotgun (WGS) entry which is preliminary data.</text>
</comment>
<protein>
    <submittedName>
        <fullName evidence="1">Uncharacterized protein</fullName>
    </submittedName>
</protein>
<reference evidence="1" key="1">
    <citation type="submission" date="2020-11" db="EMBL/GenBank/DDBJ databases">
        <authorList>
            <consortium name="DOE Joint Genome Institute"/>
            <person name="Ahrendt S."/>
            <person name="Riley R."/>
            <person name="Andreopoulos W."/>
            <person name="Labutti K."/>
            <person name="Pangilinan J."/>
            <person name="Ruiz-Duenas F.J."/>
            <person name="Barrasa J.M."/>
            <person name="Sanchez-Garcia M."/>
            <person name="Camarero S."/>
            <person name="Miyauchi S."/>
            <person name="Serrano A."/>
            <person name="Linde D."/>
            <person name="Babiker R."/>
            <person name="Drula E."/>
            <person name="Ayuso-Fernandez I."/>
            <person name="Pacheco R."/>
            <person name="Padilla G."/>
            <person name="Ferreira P."/>
            <person name="Barriuso J."/>
            <person name="Kellner H."/>
            <person name="Castanera R."/>
            <person name="Alfaro M."/>
            <person name="Ramirez L."/>
            <person name="Pisabarro A.G."/>
            <person name="Kuo A."/>
            <person name="Tritt A."/>
            <person name="Lipzen A."/>
            <person name="He G."/>
            <person name="Yan M."/>
            <person name="Ng V."/>
            <person name="Cullen D."/>
            <person name="Martin F."/>
            <person name="Rosso M.-N."/>
            <person name="Henrissat B."/>
            <person name="Hibbett D."/>
            <person name="Martinez A.T."/>
            <person name="Grigoriev I.V."/>
        </authorList>
    </citation>
    <scope>NUCLEOTIDE SEQUENCE</scope>
    <source>
        <strain evidence="1">CIRM-BRFM 674</strain>
    </source>
</reference>
<evidence type="ECO:0000313" key="1">
    <source>
        <dbReference type="EMBL" id="KAF9473517.1"/>
    </source>
</evidence>
<name>A0A9P5YQE8_9AGAR</name>
<proteinExistence type="predicted"/>
<dbReference type="Proteomes" id="UP000807469">
    <property type="component" value="Unassembled WGS sequence"/>
</dbReference>